<organism evidence="5 6">
    <name type="scientific">Ascobolus immersus RN42</name>
    <dbReference type="NCBI Taxonomy" id="1160509"/>
    <lineage>
        <taxon>Eukaryota</taxon>
        <taxon>Fungi</taxon>
        <taxon>Dikarya</taxon>
        <taxon>Ascomycota</taxon>
        <taxon>Pezizomycotina</taxon>
        <taxon>Pezizomycetes</taxon>
        <taxon>Pezizales</taxon>
        <taxon>Ascobolaceae</taxon>
        <taxon>Ascobolus</taxon>
    </lineage>
</organism>
<proteinExistence type="predicted"/>
<dbReference type="Pfam" id="PF03366">
    <property type="entry name" value="YEATS"/>
    <property type="match status" value="1"/>
</dbReference>
<dbReference type="EMBL" id="ML119685">
    <property type="protein sequence ID" value="RPA80688.1"/>
    <property type="molecule type" value="Genomic_DNA"/>
</dbReference>
<name>A0A3N4I7K9_ASCIM</name>
<dbReference type="GO" id="GO:0000785">
    <property type="term" value="C:chromatin"/>
    <property type="evidence" value="ECO:0007669"/>
    <property type="project" value="UniProtKB-ARBA"/>
</dbReference>
<dbReference type="GO" id="GO:0003743">
    <property type="term" value="F:translation initiation factor activity"/>
    <property type="evidence" value="ECO:0007669"/>
    <property type="project" value="UniProtKB-KW"/>
</dbReference>
<evidence type="ECO:0000259" key="4">
    <source>
        <dbReference type="PROSITE" id="PS51037"/>
    </source>
</evidence>
<gene>
    <name evidence="5" type="ORF">BJ508DRAFT_415173</name>
</gene>
<evidence type="ECO:0000256" key="1">
    <source>
        <dbReference type="ARBA" id="ARBA00023242"/>
    </source>
</evidence>
<dbReference type="InterPro" id="IPR005033">
    <property type="entry name" value="YEATS"/>
</dbReference>
<dbReference type="OrthoDB" id="1741717at2759"/>
<accession>A0A3N4I7K9</accession>
<feature type="region of interest" description="Disordered" evidence="3">
    <location>
        <begin position="135"/>
        <end position="167"/>
    </location>
</feature>
<dbReference type="InterPro" id="IPR055129">
    <property type="entry name" value="YEATS_dom"/>
</dbReference>
<evidence type="ECO:0000256" key="3">
    <source>
        <dbReference type="SAM" id="MobiDB-lite"/>
    </source>
</evidence>
<feature type="domain" description="YEATS" evidence="4">
    <location>
        <begin position="1"/>
        <end position="135"/>
    </location>
</feature>
<dbReference type="STRING" id="1160509.A0A3N4I7K9"/>
<keyword evidence="6" id="KW-1185">Reference proteome</keyword>
<keyword evidence="5" id="KW-0396">Initiation factor</keyword>
<dbReference type="Gene3D" id="2.60.40.1970">
    <property type="entry name" value="YEATS domain"/>
    <property type="match status" value="1"/>
</dbReference>
<dbReference type="GO" id="GO:0006355">
    <property type="term" value="P:regulation of DNA-templated transcription"/>
    <property type="evidence" value="ECO:0007669"/>
    <property type="project" value="InterPro"/>
</dbReference>
<evidence type="ECO:0000256" key="2">
    <source>
        <dbReference type="PROSITE-ProRule" id="PRU00376"/>
    </source>
</evidence>
<keyword evidence="1 2" id="KW-0539">Nucleus</keyword>
<keyword evidence="5" id="KW-0648">Protein biosynthesis</keyword>
<protein>
    <submittedName>
        <fullName evidence="5">Transcription initiation factor TFIID subunit 14</fullName>
    </submittedName>
</protein>
<comment type="subcellular location">
    <subcellularLocation>
        <location evidence="2">Nucleus</location>
    </subcellularLocation>
</comment>
<reference evidence="5 6" key="1">
    <citation type="journal article" date="2018" name="Nat. Ecol. Evol.">
        <title>Pezizomycetes genomes reveal the molecular basis of ectomycorrhizal truffle lifestyle.</title>
        <authorList>
            <person name="Murat C."/>
            <person name="Payen T."/>
            <person name="Noel B."/>
            <person name="Kuo A."/>
            <person name="Morin E."/>
            <person name="Chen J."/>
            <person name="Kohler A."/>
            <person name="Krizsan K."/>
            <person name="Balestrini R."/>
            <person name="Da Silva C."/>
            <person name="Montanini B."/>
            <person name="Hainaut M."/>
            <person name="Levati E."/>
            <person name="Barry K.W."/>
            <person name="Belfiori B."/>
            <person name="Cichocki N."/>
            <person name="Clum A."/>
            <person name="Dockter R.B."/>
            <person name="Fauchery L."/>
            <person name="Guy J."/>
            <person name="Iotti M."/>
            <person name="Le Tacon F."/>
            <person name="Lindquist E.A."/>
            <person name="Lipzen A."/>
            <person name="Malagnac F."/>
            <person name="Mello A."/>
            <person name="Molinier V."/>
            <person name="Miyauchi S."/>
            <person name="Poulain J."/>
            <person name="Riccioni C."/>
            <person name="Rubini A."/>
            <person name="Sitrit Y."/>
            <person name="Splivallo R."/>
            <person name="Traeger S."/>
            <person name="Wang M."/>
            <person name="Zifcakova L."/>
            <person name="Wipf D."/>
            <person name="Zambonelli A."/>
            <person name="Paolocci F."/>
            <person name="Nowrousian M."/>
            <person name="Ottonello S."/>
            <person name="Baldrian P."/>
            <person name="Spatafora J.W."/>
            <person name="Henrissat B."/>
            <person name="Nagy L.G."/>
            <person name="Aury J.M."/>
            <person name="Wincker P."/>
            <person name="Grigoriev I.V."/>
            <person name="Bonfante P."/>
            <person name="Martin F.M."/>
        </authorList>
    </citation>
    <scope>NUCLEOTIDE SEQUENCE [LARGE SCALE GENOMIC DNA]</scope>
    <source>
        <strain evidence="5 6">RN42</strain>
    </source>
</reference>
<dbReference type="InterPro" id="IPR016665">
    <property type="entry name" value="Sas5/TAF14"/>
</dbReference>
<dbReference type="InterPro" id="IPR038704">
    <property type="entry name" value="YEAST_sf"/>
</dbReference>
<sequence length="246" mass="28265">MAEVVTRTIRLITQQNVLDDTPPIQEGYPMREWSIKVVMLNDKKEEVPANILDKVTYTLHPTFSQPIRHLKKPPFLLTERGWGEFDMEITFNFIDKAGSQTIRHDLHFQENRYENDHKIKVPVNGPKMAKALAASGNVPAGAEATDDANGTGRARDKRKAETDNKVKKRSKLLETDTPDLEKMADLMQKLNEDDLLHIVQMVHDMKSPDTYYKNDVEQGEFHVDLYTLPDDLAKKMWTYVISKVSE</sequence>
<dbReference type="GO" id="GO:0005634">
    <property type="term" value="C:nucleus"/>
    <property type="evidence" value="ECO:0007669"/>
    <property type="project" value="UniProtKB-SubCell"/>
</dbReference>
<evidence type="ECO:0000313" key="6">
    <source>
        <dbReference type="Proteomes" id="UP000275078"/>
    </source>
</evidence>
<dbReference type="AlphaFoldDB" id="A0A3N4I7K9"/>
<dbReference type="Proteomes" id="UP000275078">
    <property type="component" value="Unassembled WGS sequence"/>
</dbReference>
<dbReference type="PIRSF" id="PIRSF016551">
    <property type="entry name" value="SAS5/TFIID_14"/>
    <property type="match status" value="1"/>
</dbReference>
<evidence type="ECO:0000313" key="5">
    <source>
        <dbReference type="EMBL" id="RPA80688.1"/>
    </source>
</evidence>
<dbReference type="PROSITE" id="PS51037">
    <property type="entry name" value="YEATS"/>
    <property type="match status" value="1"/>
</dbReference>
<feature type="compositionally biased region" description="Basic and acidic residues" evidence="3">
    <location>
        <begin position="158"/>
        <end position="167"/>
    </location>
</feature>
<dbReference type="CDD" id="cd16905">
    <property type="entry name" value="YEATS_Taf14_like"/>
    <property type="match status" value="1"/>
</dbReference>
<dbReference type="PANTHER" id="PTHR23195">
    <property type="entry name" value="YEATS DOMAIN"/>
    <property type="match status" value="1"/>
</dbReference>